<accession>A0AAW0NY51</accession>
<dbReference type="Proteomes" id="UP001460270">
    <property type="component" value="Unassembled WGS sequence"/>
</dbReference>
<dbReference type="PANTHER" id="PTHR46169">
    <property type="entry name" value="DNA REPLICATION-RELATED ELEMENT FACTOR, ISOFORM A"/>
    <property type="match status" value="1"/>
</dbReference>
<feature type="region of interest" description="Disordered" evidence="1">
    <location>
        <begin position="204"/>
        <end position="226"/>
    </location>
</feature>
<evidence type="ECO:0000256" key="1">
    <source>
        <dbReference type="SAM" id="MobiDB-lite"/>
    </source>
</evidence>
<proteinExistence type="predicted"/>
<name>A0AAW0NY51_9GOBI</name>
<keyword evidence="3" id="KW-1185">Reference proteome</keyword>
<dbReference type="InterPro" id="IPR012337">
    <property type="entry name" value="RNaseH-like_sf"/>
</dbReference>
<evidence type="ECO:0000313" key="3">
    <source>
        <dbReference type="Proteomes" id="UP001460270"/>
    </source>
</evidence>
<dbReference type="GO" id="GO:0006357">
    <property type="term" value="P:regulation of transcription by RNA polymerase II"/>
    <property type="evidence" value="ECO:0007669"/>
    <property type="project" value="TreeGrafter"/>
</dbReference>
<gene>
    <name evidence="2" type="ORF">WMY93_012787</name>
</gene>
<reference evidence="3" key="1">
    <citation type="submission" date="2024-04" db="EMBL/GenBank/DDBJ databases">
        <title>Salinicola lusitanus LLJ914,a marine bacterium isolated from the Okinawa Trough.</title>
        <authorList>
            <person name="Li J."/>
        </authorList>
    </citation>
    <scope>NUCLEOTIDE SEQUENCE [LARGE SCALE GENOMIC DNA]</scope>
</reference>
<sequence length="254" mass="28756">MGTPDHSLIQDVSVRWNSSLHMISRLLEQRWPITATLSDPEITQRGKRFLDLKGEQWSLLEELEQVLKPYECATVYLSGQSYVTVSAVPLLVKGLLKSTQATFENNSVKSFQATAAHEITSRWQADITFGDDRPNVCIFAAALDPRFRKLKFLTPDENLKVQVKLQAMVLEEKRKENIQQNMEMEAERPVADRRPVSLLDTLLGSDSDELSNSEEDSDSNDAVNEMPHRPPLNVFFLLLGTLLIKKEQASLPSM</sequence>
<dbReference type="SUPFAM" id="SSF53098">
    <property type="entry name" value="Ribonuclease H-like"/>
    <property type="match status" value="1"/>
</dbReference>
<protein>
    <submittedName>
        <fullName evidence="2">Uncharacterized protein</fullName>
    </submittedName>
</protein>
<feature type="compositionally biased region" description="Acidic residues" evidence="1">
    <location>
        <begin position="206"/>
        <end position="219"/>
    </location>
</feature>
<organism evidence="2 3">
    <name type="scientific">Mugilogobius chulae</name>
    <name type="common">yellowstripe goby</name>
    <dbReference type="NCBI Taxonomy" id="88201"/>
    <lineage>
        <taxon>Eukaryota</taxon>
        <taxon>Metazoa</taxon>
        <taxon>Chordata</taxon>
        <taxon>Craniata</taxon>
        <taxon>Vertebrata</taxon>
        <taxon>Euteleostomi</taxon>
        <taxon>Actinopterygii</taxon>
        <taxon>Neopterygii</taxon>
        <taxon>Teleostei</taxon>
        <taxon>Neoteleostei</taxon>
        <taxon>Acanthomorphata</taxon>
        <taxon>Gobiaria</taxon>
        <taxon>Gobiiformes</taxon>
        <taxon>Gobioidei</taxon>
        <taxon>Gobiidae</taxon>
        <taxon>Gobionellinae</taxon>
        <taxon>Mugilogobius</taxon>
    </lineage>
</organism>
<dbReference type="InterPro" id="IPR052717">
    <property type="entry name" value="Vacuolar_transposase_reg"/>
</dbReference>
<dbReference type="EMBL" id="JBBPFD010000009">
    <property type="protein sequence ID" value="KAK7912576.1"/>
    <property type="molecule type" value="Genomic_DNA"/>
</dbReference>
<dbReference type="PANTHER" id="PTHR46169:SF15">
    <property type="entry name" value="INNER CENTROMERE PROTEIN A-LIKE ISOFORM X1-RELATED"/>
    <property type="match status" value="1"/>
</dbReference>
<comment type="caution">
    <text evidence="2">The sequence shown here is derived from an EMBL/GenBank/DDBJ whole genome shotgun (WGS) entry which is preliminary data.</text>
</comment>
<evidence type="ECO:0000313" key="2">
    <source>
        <dbReference type="EMBL" id="KAK7912576.1"/>
    </source>
</evidence>
<dbReference type="AlphaFoldDB" id="A0AAW0NY51"/>
<dbReference type="GO" id="GO:0005634">
    <property type="term" value="C:nucleus"/>
    <property type="evidence" value="ECO:0007669"/>
    <property type="project" value="TreeGrafter"/>
</dbReference>